<dbReference type="InterPro" id="IPR007659">
    <property type="entry name" value="Keratin_matx"/>
</dbReference>
<dbReference type="STRING" id="10181.G5B0P8"/>
<keyword evidence="1" id="KW-0416">Keratin</keyword>
<dbReference type="Pfam" id="PF04579">
    <property type="entry name" value="Keratin_matx"/>
    <property type="match status" value="1"/>
</dbReference>
<dbReference type="Proteomes" id="UP000006813">
    <property type="component" value="Unassembled WGS sequence"/>
</dbReference>
<dbReference type="GO" id="GO:0045095">
    <property type="term" value="C:keratin filament"/>
    <property type="evidence" value="ECO:0007669"/>
    <property type="project" value="InterPro"/>
</dbReference>
<name>G5B0P8_HETGA</name>
<protein>
    <submittedName>
        <fullName evidence="2">Keratin-associated protein 3-2</fullName>
    </submittedName>
</protein>
<dbReference type="GO" id="GO:0005829">
    <property type="term" value="C:cytosol"/>
    <property type="evidence" value="ECO:0007669"/>
    <property type="project" value="UniProtKB-ARBA"/>
</dbReference>
<organism evidence="2 3">
    <name type="scientific">Heterocephalus glaber</name>
    <name type="common">Naked mole rat</name>
    <dbReference type="NCBI Taxonomy" id="10181"/>
    <lineage>
        <taxon>Eukaryota</taxon>
        <taxon>Metazoa</taxon>
        <taxon>Chordata</taxon>
        <taxon>Craniata</taxon>
        <taxon>Vertebrata</taxon>
        <taxon>Euteleostomi</taxon>
        <taxon>Mammalia</taxon>
        <taxon>Eutheria</taxon>
        <taxon>Euarchontoglires</taxon>
        <taxon>Glires</taxon>
        <taxon>Rodentia</taxon>
        <taxon>Hystricomorpha</taxon>
        <taxon>Bathyergidae</taxon>
        <taxon>Heterocephalus</taxon>
    </lineage>
</organism>
<gene>
    <name evidence="2" type="ORF">GW7_06901</name>
</gene>
<proteinExistence type="predicted"/>
<reference evidence="2 3" key="1">
    <citation type="journal article" date="2011" name="Nature">
        <title>Genome sequencing reveals insights into physiology and longevity of the naked mole rat.</title>
        <authorList>
            <person name="Kim E.B."/>
            <person name="Fang X."/>
            <person name="Fushan A.A."/>
            <person name="Huang Z."/>
            <person name="Lobanov A.V."/>
            <person name="Han L."/>
            <person name="Marino S.M."/>
            <person name="Sun X."/>
            <person name="Turanov A.A."/>
            <person name="Yang P."/>
            <person name="Yim S.H."/>
            <person name="Zhao X."/>
            <person name="Kasaikina M.V."/>
            <person name="Stoletzki N."/>
            <person name="Peng C."/>
            <person name="Polak P."/>
            <person name="Xiong Z."/>
            <person name="Kiezun A."/>
            <person name="Zhu Y."/>
            <person name="Chen Y."/>
            <person name="Kryukov G.V."/>
            <person name="Zhang Q."/>
            <person name="Peshkin L."/>
            <person name="Yang L."/>
            <person name="Bronson R.T."/>
            <person name="Buffenstein R."/>
            <person name="Wang B."/>
            <person name="Han C."/>
            <person name="Li Q."/>
            <person name="Chen L."/>
            <person name="Zhao W."/>
            <person name="Sunyaev S.R."/>
            <person name="Park T.J."/>
            <person name="Zhang G."/>
            <person name="Wang J."/>
            <person name="Gladyshev V.N."/>
        </authorList>
    </citation>
    <scope>NUCLEOTIDE SEQUENCE [LARGE SCALE GENOMIC DNA]</scope>
</reference>
<dbReference type="EMBL" id="JH167825">
    <property type="protein sequence ID" value="EHB02859.1"/>
    <property type="molecule type" value="Genomic_DNA"/>
</dbReference>
<dbReference type="InParanoid" id="G5B0P8"/>
<dbReference type="PANTHER" id="PTHR23260">
    <property type="entry name" value="KERATIN ASSOCIATED PROTEIN 3-3-RELATED"/>
    <property type="match status" value="1"/>
</dbReference>
<accession>G5B0P8</accession>
<evidence type="ECO:0000313" key="3">
    <source>
        <dbReference type="Proteomes" id="UP000006813"/>
    </source>
</evidence>
<evidence type="ECO:0000256" key="1">
    <source>
        <dbReference type="ARBA" id="ARBA00022744"/>
    </source>
</evidence>
<dbReference type="PANTHER" id="PTHR23260:SF10">
    <property type="entry name" value="GENE 11939-RELATED"/>
    <property type="match status" value="1"/>
</dbReference>
<dbReference type="GO" id="GO:0005198">
    <property type="term" value="F:structural molecule activity"/>
    <property type="evidence" value="ECO:0007669"/>
    <property type="project" value="InterPro"/>
</dbReference>
<sequence>MFSEIGGYKRPTTDNSIEENLSQQQNTCLAAVTMGCSDSCLQGGYTARTGPATSLCSSDICCPCGVCLPSTCPHKISLLQPTRCDACPPPCCVPDSYVPSYWLLSKCDPAPNLTKVSVTTCIHACDCEPPCC</sequence>
<evidence type="ECO:0000313" key="2">
    <source>
        <dbReference type="EMBL" id="EHB02859.1"/>
    </source>
</evidence>
<dbReference type="AlphaFoldDB" id="G5B0P8"/>